<dbReference type="Proteomes" id="UP000070257">
    <property type="component" value="Unassembled WGS sequence"/>
</dbReference>
<comment type="caution">
    <text evidence="1">The sequence shown here is derived from an EMBL/GenBank/DDBJ whole genome shotgun (WGS) entry which is preliminary data.</text>
</comment>
<dbReference type="AlphaFoldDB" id="A0A656YWW4"/>
<proteinExistence type="predicted"/>
<evidence type="ECO:0000313" key="2">
    <source>
        <dbReference type="Proteomes" id="UP000070257"/>
    </source>
</evidence>
<name>A0A656YWW4_9EURY</name>
<sequence length="102" mass="12116">MLKKISELVEEEISDRVSKKFEDLEEALEHLYWWEEGFSVEETGDVITSRGICPIYEKYPDWCEDGCVSFAEEIAEEYGYSVERAKKRPDDEVCEFQFEKRD</sequence>
<gene>
    <name evidence="1" type="ORF">AKJ39_00995</name>
</gene>
<accession>A0A656YWW4</accession>
<protein>
    <recommendedName>
        <fullName evidence="3">Metanogen output domain-containing protein</fullName>
    </recommendedName>
</protein>
<reference evidence="1 2" key="1">
    <citation type="journal article" date="2016" name="Sci. Rep.">
        <title>Metabolic traits of an uncultured archaeal lineage -MSBL1- from brine pools of the Red Sea.</title>
        <authorList>
            <person name="Mwirichia R."/>
            <person name="Alam I."/>
            <person name="Rashid M."/>
            <person name="Vinu M."/>
            <person name="Ba-Alawi W."/>
            <person name="Anthony Kamau A."/>
            <person name="Kamanda Ngugi D."/>
            <person name="Goker M."/>
            <person name="Klenk H.P."/>
            <person name="Bajic V."/>
            <person name="Stingl U."/>
        </authorList>
    </citation>
    <scope>NUCLEOTIDE SEQUENCE [LARGE SCALE GENOMIC DNA]</scope>
    <source>
        <strain evidence="1">SCGC-AAA259J03</strain>
    </source>
</reference>
<keyword evidence="2" id="KW-1185">Reference proteome</keyword>
<evidence type="ECO:0000313" key="1">
    <source>
        <dbReference type="EMBL" id="KXA98711.1"/>
    </source>
</evidence>
<dbReference type="EMBL" id="LHXT01000008">
    <property type="protein sequence ID" value="KXA98711.1"/>
    <property type="molecule type" value="Genomic_DNA"/>
</dbReference>
<organism evidence="1 2">
    <name type="scientific">candidate division MSBL1 archaeon SCGC-AAA259J03</name>
    <dbReference type="NCBI Taxonomy" id="1698269"/>
    <lineage>
        <taxon>Archaea</taxon>
        <taxon>Methanobacteriati</taxon>
        <taxon>Methanobacteriota</taxon>
        <taxon>candidate division MSBL1</taxon>
    </lineage>
</organism>
<evidence type="ECO:0008006" key="3">
    <source>
        <dbReference type="Google" id="ProtNLM"/>
    </source>
</evidence>